<feature type="chain" id="PRO_5046773821" description="Carboxylesterase type B domain-containing protein" evidence="1">
    <location>
        <begin position="21"/>
        <end position="554"/>
    </location>
</feature>
<evidence type="ECO:0000313" key="3">
    <source>
        <dbReference type="EMBL" id="KAL0579413.1"/>
    </source>
</evidence>
<dbReference type="EMBL" id="JBAHYK010000060">
    <property type="protein sequence ID" value="KAL0579413.1"/>
    <property type="molecule type" value="Genomic_DNA"/>
</dbReference>
<protein>
    <recommendedName>
        <fullName evidence="2">Carboxylesterase type B domain-containing protein</fullName>
    </recommendedName>
</protein>
<keyword evidence="4" id="KW-1185">Reference proteome</keyword>
<dbReference type="InterPro" id="IPR050309">
    <property type="entry name" value="Type-B_Carboxylest/Lipase"/>
</dbReference>
<accession>A0ABR3FV78</accession>
<keyword evidence="1" id="KW-0732">Signal</keyword>
<feature type="signal peptide" evidence="1">
    <location>
        <begin position="1"/>
        <end position="20"/>
    </location>
</feature>
<feature type="domain" description="Carboxylesterase type B" evidence="2">
    <location>
        <begin position="39"/>
        <end position="187"/>
    </location>
</feature>
<evidence type="ECO:0000259" key="2">
    <source>
        <dbReference type="Pfam" id="PF00135"/>
    </source>
</evidence>
<name>A0ABR3FV78_9AGAR</name>
<feature type="domain" description="Carboxylesterase type B" evidence="2">
    <location>
        <begin position="227"/>
        <end position="545"/>
    </location>
</feature>
<dbReference type="PANTHER" id="PTHR11559">
    <property type="entry name" value="CARBOXYLESTERASE"/>
    <property type="match status" value="1"/>
</dbReference>
<sequence length="554" mass="59416">MVNTILSGLLLFTLFGAVYSSTIREVAAAAPVVDLGYAQYQGVFDTNTNVTNYRGIRYAASPAGKNRWRAPQAPAKVSGIQQANADPPSCFQAPNVGGLMIGSQVAAETEDCLFLNVASPGAAKPSKGLPVVVWIHGGGYVFGNASQFQAADLVRDSANSVVSVVIQYRLGLFGFLAGNDIKQNGNLNAGLRHRSEIRPYLGPKQCNYLLLRSLGRKSVAYDPSITQIAKFGGDPTKVTVWGSANGGGSVLQHIIAEDGQTNPKLFRAAITSSLDLPSQYGYNEQVPESLYQQALSQTNCASSSDHLACLRAVDAKTLGTANVNINAAGIYGTVSTVPVVDGTYVRQRPTEALKQGKLNTNTLLAVANSNEGVIFVDPAAPSNVSAYTQSLFPKFGSEQIAAVVQQYSSLGTQTEQKSLIYGEVFFICPTIFTAAAFKDRGYKGQFAPPPALHGNDINYYFPTSTLYGLPALYDNVDFQKTFAESFLSFVISQDPNVKVEPSSILPQWKKFSDGQSEMVFNITNNAPDIHSAAVDQALLNRCKFWDSLSAFTAQ</sequence>
<dbReference type="Proteomes" id="UP001465976">
    <property type="component" value="Unassembled WGS sequence"/>
</dbReference>
<dbReference type="Gene3D" id="3.40.50.1820">
    <property type="entry name" value="alpha/beta hydrolase"/>
    <property type="match status" value="2"/>
</dbReference>
<dbReference type="InterPro" id="IPR002018">
    <property type="entry name" value="CarbesteraseB"/>
</dbReference>
<dbReference type="InterPro" id="IPR029058">
    <property type="entry name" value="AB_hydrolase_fold"/>
</dbReference>
<gene>
    <name evidence="3" type="ORF">V5O48_002584</name>
</gene>
<dbReference type="Pfam" id="PF00135">
    <property type="entry name" value="COesterase"/>
    <property type="match status" value="2"/>
</dbReference>
<comment type="caution">
    <text evidence="3">The sequence shown here is derived from an EMBL/GenBank/DDBJ whole genome shotgun (WGS) entry which is preliminary data.</text>
</comment>
<evidence type="ECO:0000256" key="1">
    <source>
        <dbReference type="SAM" id="SignalP"/>
    </source>
</evidence>
<evidence type="ECO:0000313" key="4">
    <source>
        <dbReference type="Proteomes" id="UP001465976"/>
    </source>
</evidence>
<organism evidence="3 4">
    <name type="scientific">Marasmius crinis-equi</name>
    <dbReference type="NCBI Taxonomy" id="585013"/>
    <lineage>
        <taxon>Eukaryota</taxon>
        <taxon>Fungi</taxon>
        <taxon>Dikarya</taxon>
        <taxon>Basidiomycota</taxon>
        <taxon>Agaricomycotina</taxon>
        <taxon>Agaricomycetes</taxon>
        <taxon>Agaricomycetidae</taxon>
        <taxon>Agaricales</taxon>
        <taxon>Marasmiineae</taxon>
        <taxon>Marasmiaceae</taxon>
        <taxon>Marasmius</taxon>
    </lineage>
</organism>
<reference evidence="3 4" key="1">
    <citation type="submission" date="2024-02" db="EMBL/GenBank/DDBJ databases">
        <title>A draft genome for the cacao thread blight pathogen Marasmius crinis-equi.</title>
        <authorList>
            <person name="Cohen S.P."/>
            <person name="Baruah I.K."/>
            <person name="Amoako-Attah I."/>
            <person name="Bukari Y."/>
            <person name="Meinhardt L.W."/>
            <person name="Bailey B.A."/>
        </authorList>
    </citation>
    <scope>NUCLEOTIDE SEQUENCE [LARGE SCALE GENOMIC DNA]</scope>
    <source>
        <strain evidence="3 4">GH-76</strain>
    </source>
</reference>
<proteinExistence type="predicted"/>
<dbReference type="SUPFAM" id="SSF53474">
    <property type="entry name" value="alpha/beta-Hydrolases"/>
    <property type="match status" value="1"/>
</dbReference>